<accession>A0A1Y1S567</accession>
<organism evidence="2 3">
    <name type="scientific">Enterospora canceri</name>
    <dbReference type="NCBI Taxonomy" id="1081671"/>
    <lineage>
        <taxon>Eukaryota</taxon>
        <taxon>Fungi</taxon>
        <taxon>Fungi incertae sedis</taxon>
        <taxon>Microsporidia</taxon>
        <taxon>Enterocytozoonidae</taxon>
        <taxon>Enterospora</taxon>
    </lineage>
</organism>
<protein>
    <submittedName>
        <fullName evidence="2">Uncharacterized protein</fullName>
    </submittedName>
</protein>
<feature type="chain" id="PRO_5012304998" evidence="1">
    <location>
        <begin position="16"/>
        <end position="127"/>
    </location>
</feature>
<feature type="signal peptide" evidence="1">
    <location>
        <begin position="1"/>
        <end position="15"/>
    </location>
</feature>
<gene>
    <name evidence="2" type="ORF">ECANGB1_2717</name>
</gene>
<evidence type="ECO:0000313" key="2">
    <source>
        <dbReference type="EMBL" id="ORD93548.1"/>
    </source>
</evidence>
<evidence type="ECO:0000256" key="1">
    <source>
        <dbReference type="SAM" id="SignalP"/>
    </source>
</evidence>
<dbReference type="EMBL" id="LWDP01000069">
    <property type="protein sequence ID" value="ORD93548.1"/>
    <property type="molecule type" value="Genomic_DNA"/>
</dbReference>
<sequence>MCYLFSLISTVLAAAEFPIYLSKSNNHYRRCKVTTSISEEQHLNGFRLFSITNQAIFTDGETDYLIRGKFICDVESSGKQQKFLPSSSQTLILELFEVLKELFFMATCEFAIKELYINRDFRYRKSK</sequence>
<evidence type="ECO:0000313" key="3">
    <source>
        <dbReference type="Proteomes" id="UP000192639"/>
    </source>
</evidence>
<comment type="caution">
    <text evidence="2">The sequence shown here is derived from an EMBL/GenBank/DDBJ whole genome shotgun (WGS) entry which is preliminary data.</text>
</comment>
<reference evidence="2 3" key="1">
    <citation type="journal article" date="2017" name="Environ. Microbiol.">
        <title>Decay of the glycolytic pathway and adaptation to intranuclear parasitism within Enterocytozoonidae microsporidia.</title>
        <authorList>
            <person name="Wiredu Boakye D."/>
            <person name="Jaroenlak P."/>
            <person name="Prachumwat A."/>
            <person name="Williams T.A."/>
            <person name="Bateman K.S."/>
            <person name="Itsathitphaisarn O."/>
            <person name="Sritunyalucksana K."/>
            <person name="Paszkiewicz K.H."/>
            <person name="Moore K.A."/>
            <person name="Stentiford G.D."/>
            <person name="Williams B.A."/>
        </authorList>
    </citation>
    <scope>NUCLEOTIDE SEQUENCE [LARGE SCALE GENOMIC DNA]</scope>
    <source>
        <strain evidence="2 3">GB1</strain>
    </source>
</reference>
<dbReference type="VEuPathDB" id="MicrosporidiaDB:ECANGB1_2717"/>
<dbReference type="Proteomes" id="UP000192639">
    <property type="component" value="Unassembled WGS sequence"/>
</dbReference>
<dbReference type="AlphaFoldDB" id="A0A1Y1S567"/>
<feature type="non-terminal residue" evidence="2">
    <location>
        <position position="127"/>
    </location>
</feature>
<keyword evidence="1" id="KW-0732">Signal</keyword>
<proteinExistence type="predicted"/>
<keyword evidence="3" id="KW-1185">Reference proteome</keyword>
<name>A0A1Y1S567_9MICR</name>